<protein>
    <submittedName>
        <fullName evidence="1">Uncharacterized protein</fullName>
    </submittedName>
</protein>
<proteinExistence type="predicted"/>
<dbReference type="Proteomes" id="UP001243403">
    <property type="component" value="Unassembled WGS sequence"/>
</dbReference>
<evidence type="ECO:0000313" key="2">
    <source>
        <dbReference type="Proteomes" id="UP001243403"/>
    </source>
</evidence>
<organism evidence="1 2">
    <name type="scientific">Flavobacterium algoritolerans</name>
    <dbReference type="NCBI Taxonomy" id="3041254"/>
    <lineage>
        <taxon>Bacteria</taxon>
        <taxon>Pseudomonadati</taxon>
        <taxon>Bacteroidota</taxon>
        <taxon>Flavobacteriia</taxon>
        <taxon>Flavobacteriales</taxon>
        <taxon>Flavobacteriaceae</taxon>
        <taxon>Flavobacterium</taxon>
    </lineage>
</organism>
<dbReference type="EMBL" id="JASCRZ010000002">
    <property type="protein sequence ID" value="MDI5894409.1"/>
    <property type="molecule type" value="Genomic_DNA"/>
</dbReference>
<gene>
    <name evidence="1" type="ORF">QLS65_05865</name>
</gene>
<name>A0ABT6VB81_9FLAO</name>
<sequence length="170" mass="19033">MKLIAQSYISPLLNQGTFTNVTIEDVCLTHKRKEKYISIAFEMSYLKNDQKVVLDTVAMGFLGMENDEVSSNRTTTFSIPNPDYDAQIEGSQERITVPLFAYLMAHNGVMPADYVMVDYGYPTYEKVMQYFEGGTLENPEITISAPLAKGFLLSNLIMNGEAVGNQFTIV</sequence>
<evidence type="ECO:0000313" key="1">
    <source>
        <dbReference type="EMBL" id="MDI5894409.1"/>
    </source>
</evidence>
<accession>A0ABT6VB81</accession>
<keyword evidence="2" id="KW-1185">Reference proteome</keyword>
<reference evidence="1 2" key="1">
    <citation type="submission" date="2023-04" db="EMBL/GenBank/DDBJ databases">
        <title>Two novel species of Flavobacterium.</title>
        <authorList>
            <person name="Liu Q."/>
            <person name="Xin Y.-H."/>
        </authorList>
    </citation>
    <scope>NUCLEOTIDE SEQUENCE [LARGE SCALE GENOMIC DNA]</scope>
    <source>
        <strain evidence="1 2">LB1P51</strain>
    </source>
</reference>
<dbReference type="RefSeq" id="WP_282715910.1">
    <property type="nucleotide sequence ID" value="NZ_JASCRZ010000002.1"/>
</dbReference>
<comment type="caution">
    <text evidence="1">The sequence shown here is derived from an EMBL/GenBank/DDBJ whole genome shotgun (WGS) entry which is preliminary data.</text>
</comment>